<evidence type="ECO:0000313" key="1">
    <source>
        <dbReference type="EMBL" id="TMV10338.1"/>
    </source>
</evidence>
<proteinExistence type="predicted"/>
<dbReference type="RefSeq" id="WP_138840395.1">
    <property type="nucleotide sequence ID" value="NZ_VCPD01000001.1"/>
</dbReference>
<keyword evidence="2" id="KW-1185">Reference proteome</keyword>
<sequence length="462" mass="50851">MTIRGDSNHSAIRLTDGPAHHFFGFHDLEIDSRASGSLIGLRVARIDRPPLGKDAAEVIVFGGPNDTPGEPRVLLRTKNYNFPQGARQHWLGGTDTVIVNEVDDRGQPASALIDGHSGVRLGQLSFSTYCTDRPGTTSYSVDFGRLHRLGGYGHSNVADRTPSDPVPADNGIFVSDIAADRTELLLSIGDVAKAAGVVTSATHPQFITHLRLNPSNDRIAFLHRFRLADGGEETVLCAVGADGTRLRILARGYMSHFDWLDDTRLMIWGRRNQSIAALRRSPLMNAPVIRAMLPCAKAVLRRLLRRNGAVGMSYLEVHDGGTQPPEPFAAGILTADGHPMVNPAFPDWLVTDTYPDARGIRDLMLYHPPTRQRIDLGQYRKINDKPSSEIVTQTKRHIEAKFGVAFPAELYAFTRSGLHCDLHPRWFVQGGYVAFDSIHEGTRQIYATDVSDLVTEERLADG</sequence>
<name>A0ABY2X4P6_9RHOB</name>
<dbReference type="EMBL" id="VCPD01000001">
    <property type="protein sequence ID" value="TMV10338.1"/>
    <property type="molecule type" value="Genomic_DNA"/>
</dbReference>
<protein>
    <recommendedName>
        <fullName evidence="3">Dioxygenase</fullName>
    </recommendedName>
</protein>
<accession>A0ABY2X4P6</accession>
<reference evidence="1 2" key="1">
    <citation type="submission" date="2019-05" db="EMBL/GenBank/DDBJ databases">
        <title>Ruegeria sp. nov., isolated from tidal flat.</title>
        <authorList>
            <person name="Kim W."/>
        </authorList>
    </citation>
    <scope>NUCLEOTIDE SEQUENCE [LARGE SCALE GENOMIC DNA]</scope>
    <source>
        <strain evidence="1 2">CAU 1488</strain>
    </source>
</reference>
<comment type="caution">
    <text evidence="1">The sequence shown here is derived from an EMBL/GenBank/DDBJ whole genome shotgun (WGS) entry which is preliminary data.</text>
</comment>
<evidence type="ECO:0008006" key="3">
    <source>
        <dbReference type="Google" id="ProtNLM"/>
    </source>
</evidence>
<evidence type="ECO:0000313" key="2">
    <source>
        <dbReference type="Proteomes" id="UP001193035"/>
    </source>
</evidence>
<dbReference type="Proteomes" id="UP001193035">
    <property type="component" value="Unassembled WGS sequence"/>
</dbReference>
<gene>
    <name evidence="1" type="ORF">FGK63_04570</name>
</gene>
<organism evidence="1 2">
    <name type="scientific">Ruegeria sediminis</name>
    <dbReference type="NCBI Taxonomy" id="2583820"/>
    <lineage>
        <taxon>Bacteria</taxon>
        <taxon>Pseudomonadati</taxon>
        <taxon>Pseudomonadota</taxon>
        <taxon>Alphaproteobacteria</taxon>
        <taxon>Rhodobacterales</taxon>
        <taxon>Roseobacteraceae</taxon>
        <taxon>Ruegeria</taxon>
    </lineage>
</organism>